<evidence type="ECO:0000313" key="4">
    <source>
        <dbReference type="EMBL" id="SEW32523.1"/>
    </source>
</evidence>
<dbReference type="AlphaFoldDB" id="A0A1I0QXI2"/>
<dbReference type="Pfam" id="PF04773">
    <property type="entry name" value="FecR"/>
    <property type="match status" value="1"/>
</dbReference>
<dbReference type="GO" id="GO:0016989">
    <property type="term" value="F:sigma factor antagonist activity"/>
    <property type="evidence" value="ECO:0007669"/>
    <property type="project" value="TreeGrafter"/>
</dbReference>
<dbReference type="InterPro" id="IPR032508">
    <property type="entry name" value="FecR_C"/>
</dbReference>
<dbReference type="EMBL" id="FOJG01000001">
    <property type="protein sequence ID" value="SEW32523.1"/>
    <property type="molecule type" value="Genomic_DNA"/>
</dbReference>
<gene>
    <name evidence="4" type="ORF">SAMN04488122_1871</name>
</gene>
<dbReference type="PANTHER" id="PTHR30273:SF2">
    <property type="entry name" value="PROTEIN FECR"/>
    <property type="match status" value="1"/>
</dbReference>
<feature type="domain" description="Protein FecR C-terminal" evidence="3">
    <location>
        <begin position="324"/>
        <end position="390"/>
    </location>
</feature>
<keyword evidence="1" id="KW-0812">Transmembrane</keyword>
<dbReference type="STRING" id="29529.SAMN04488122_1871"/>
<organism evidence="4 5">
    <name type="scientific">Chitinophaga arvensicola</name>
    <dbReference type="NCBI Taxonomy" id="29529"/>
    <lineage>
        <taxon>Bacteria</taxon>
        <taxon>Pseudomonadati</taxon>
        <taxon>Bacteroidota</taxon>
        <taxon>Chitinophagia</taxon>
        <taxon>Chitinophagales</taxon>
        <taxon>Chitinophagaceae</taxon>
        <taxon>Chitinophaga</taxon>
    </lineage>
</organism>
<sequence>MSLPLERIVILVLKHLHGELNAEEQLELEQWMSASPENSAMVEAFFDEENVQRQLQQLTEVDTRIWNKLEVHTGARVKPIIPYHRYLLYAACISAFLMTLAALIKFNTHPSLPVATTTRPVMDIAAPDSTRAFITLGNGKKLYLDSVRNGTSLLPGNQLGQKLSGSSISYHGSVTNAAPELNTITVPKGSKPLLISLPDGSSLLLNVASTASFYVPFPPNERVVQVSGEAYFDVARNAQQPFIVKSKDQVIKVLGTAFNINSYNDEATIKTTLVEGKLQVSQVKSNASRLLSAGQQLTLNTAGDFQLNTDADTDEATAWKQNIFQFKQTELHIIMRQLSRWYNVDIVYTGTMKERFFTATFSRDKSLTAVLKIMELNGINCSLHNRTITIMQ</sequence>
<dbReference type="Gene3D" id="2.60.120.1440">
    <property type="match status" value="1"/>
</dbReference>
<reference evidence="5" key="1">
    <citation type="submission" date="2016-10" db="EMBL/GenBank/DDBJ databases">
        <authorList>
            <person name="Varghese N."/>
            <person name="Submissions S."/>
        </authorList>
    </citation>
    <scope>NUCLEOTIDE SEQUENCE [LARGE SCALE GENOMIC DNA]</scope>
    <source>
        <strain evidence="5">DSM 3695</strain>
    </source>
</reference>
<evidence type="ECO:0000259" key="3">
    <source>
        <dbReference type="Pfam" id="PF16344"/>
    </source>
</evidence>
<evidence type="ECO:0000313" key="5">
    <source>
        <dbReference type="Proteomes" id="UP000199310"/>
    </source>
</evidence>
<feature type="transmembrane region" description="Helical" evidence="1">
    <location>
        <begin position="86"/>
        <end position="104"/>
    </location>
</feature>
<dbReference type="InterPro" id="IPR012373">
    <property type="entry name" value="Ferrdict_sens_TM"/>
</dbReference>
<dbReference type="Proteomes" id="UP000199310">
    <property type="component" value="Unassembled WGS sequence"/>
</dbReference>
<keyword evidence="1" id="KW-0472">Membrane</keyword>
<accession>A0A1I0QXI2</accession>
<dbReference type="InterPro" id="IPR006860">
    <property type="entry name" value="FecR"/>
</dbReference>
<keyword evidence="1" id="KW-1133">Transmembrane helix</keyword>
<evidence type="ECO:0000256" key="1">
    <source>
        <dbReference type="SAM" id="Phobius"/>
    </source>
</evidence>
<protein>
    <submittedName>
        <fullName evidence="4">FecR protein</fullName>
    </submittedName>
</protein>
<keyword evidence="5" id="KW-1185">Reference proteome</keyword>
<dbReference type="RefSeq" id="WP_089893525.1">
    <property type="nucleotide sequence ID" value="NZ_FOJG01000001.1"/>
</dbReference>
<proteinExistence type="predicted"/>
<dbReference type="Gene3D" id="3.55.50.30">
    <property type="match status" value="1"/>
</dbReference>
<dbReference type="Pfam" id="PF16344">
    <property type="entry name" value="FecR_C"/>
    <property type="match status" value="1"/>
</dbReference>
<feature type="domain" description="FecR protein" evidence="2">
    <location>
        <begin position="193"/>
        <end position="278"/>
    </location>
</feature>
<evidence type="ECO:0000259" key="2">
    <source>
        <dbReference type="Pfam" id="PF04773"/>
    </source>
</evidence>
<name>A0A1I0QXI2_9BACT</name>
<dbReference type="PANTHER" id="PTHR30273">
    <property type="entry name" value="PERIPLASMIC SIGNAL SENSOR AND SIGMA FACTOR ACTIVATOR FECR-RELATED"/>
    <property type="match status" value="1"/>
</dbReference>
<dbReference type="OrthoDB" id="660255at2"/>